<reference evidence="7 8" key="1">
    <citation type="journal article" date="2020" name="Genome Biol. Evol.">
        <title>Comparative genomics of Sclerotiniaceae.</title>
        <authorList>
            <person name="Valero Jimenez C.A."/>
            <person name="Steentjes M."/>
            <person name="Scholten O.E."/>
            <person name="Van Kan J.A.L."/>
        </authorList>
    </citation>
    <scope>NUCLEOTIDE SEQUENCE [LARGE SCALE GENOMIC DNA]</scope>
    <source>
        <strain evidence="7 8">B1</strain>
    </source>
</reference>
<keyword evidence="8" id="KW-1185">Reference proteome</keyword>
<dbReference type="Gene3D" id="3.30.40.10">
    <property type="entry name" value="Zinc/RING finger domain, C3HC4 (zinc finger)"/>
    <property type="match status" value="1"/>
</dbReference>
<comment type="caution">
    <text evidence="7">The sequence shown here is derived from an EMBL/GenBank/DDBJ whole genome shotgun (WGS) entry which is preliminary data.</text>
</comment>
<dbReference type="PANTHER" id="PTHR15710:SF194">
    <property type="entry name" value="RING_U-BOX SUPERFAMILY PROTEIN"/>
    <property type="match status" value="1"/>
</dbReference>
<evidence type="ECO:0000256" key="2">
    <source>
        <dbReference type="ARBA" id="ARBA00022771"/>
    </source>
</evidence>
<feature type="region of interest" description="Disordered" evidence="5">
    <location>
        <begin position="1"/>
        <end position="33"/>
    </location>
</feature>
<feature type="compositionally biased region" description="Basic and acidic residues" evidence="5">
    <location>
        <begin position="87"/>
        <end position="97"/>
    </location>
</feature>
<accession>A0ABQ7IXV7</accession>
<dbReference type="Proteomes" id="UP000783213">
    <property type="component" value="Unassembled WGS sequence"/>
</dbReference>
<evidence type="ECO:0000313" key="7">
    <source>
        <dbReference type="EMBL" id="KAF7936419.1"/>
    </source>
</evidence>
<dbReference type="Pfam" id="PF13639">
    <property type="entry name" value="zf-RING_2"/>
    <property type="match status" value="1"/>
</dbReference>
<protein>
    <recommendedName>
        <fullName evidence="6">RING-type domain-containing protein</fullName>
    </recommendedName>
</protein>
<feature type="domain" description="RING-type" evidence="6">
    <location>
        <begin position="160"/>
        <end position="231"/>
    </location>
</feature>
<dbReference type="RefSeq" id="XP_038813997.1">
    <property type="nucleotide sequence ID" value="XM_038950258.1"/>
</dbReference>
<name>A0ABQ7IXV7_9HELO</name>
<keyword evidence="3" id="KW-0862">Zinc</keyword>
<proteinExistence type="predicted"/>
<dbReference type="GeneID" id="62229412"/>
<evidence type="ECO:0000256" key="4">
    <source>
        <dbReference type="PROSITE-ProRule" id="PRU00175"/>
    </source>
</evidence>
<keyword evidence="1" id="KW-0479">Metal-binding</keyword>
<sequence>MANSPPPETESSSDAQQDVSSDQSTRADSLSQSQQMAEIIQHINGVNGIIYGRPGAGTWAARIRARIEALVSSENDEQLVGSQSEGEEARQASENHTEAIANSQAEDAEAQPLEFGGLPNPPPLIFEDDTMIKRSCYENFRLEEIESYLSPVSAGESDRCPICLEKYNETSHAPTVVKDMRYCNDCQRLHTMRPDTSDSHIACAVPVCSHIFGKHCIIQWLKHNSTCPLCRNKVDIE</sequence>
<dbReference type="InterPro" id="IPR001841">
    <property type="entry name" value="Znf_RING"/>
</dbReference>
<dbReference type="PANTHER" id="PTHR15710">
    <property type="entry name" value="E3 UBIQUITIN-PROTEIN LIGASE PRAJA"/>
    <property type="match status" value="1"/>
</dbReference>
<feature type="region of interest" description="Disordered" evidence="5">
    <location>
        <begin position="73"/>
        <end position="107"/>
    </location>
</feature>
<evidence type="ECO:0000256" key="3">
    <source>
        <dbReference type="ARBA" id="ARBA00022833"/>
    </source>
</evidence>
<organism evidence="7 8">
    <name type="scientific">Botrytis deweyae</name>
    <dbReference type="NCBI Taxonomy" id="2478750"/>
    <lineage>
        <taxon>Eukaryota</taxon>
        <taxon>Fungi</taxon>
        <taxon>Dikarya</taxon>
        <taxon>Ascomycota</taxon>
        <taxon>Pezizomycotina</taxon>
        <taxon>Leotiomycetes</taxon>
        <taxon>Helotiales</taxon>
        <taxon>Sclerotiniaceae</taxon>
        <taxon>Botrytis</taxon>
    </lineage>
</organism>
<dbReference type="EMBL" id="RCSX01000004">
    <property type="protein sequence ID" value="KAF7936419.1"/>
    <property type="molecule type" value="Genomic_DNA"/>
</dbReference>
<dbReference type="SUPFAM" id="SSF57850">
    <property type="entry name" value="RING/U-box"/>
    <property type="match status" value="1"/>
</dbReference>
<evidence type="ECO:0000256" key="1">
    <source>
        <dbReference type="ARBA" id="ARBA00022723"/>
    </source>
</evidence>
<dbReference type="InterPro" id="IPR013083">
    <property type="entry name" value="Znf_RING/FYVE/PHD"/>
</dbReference>
<evidence type="ECO:0000256" key="5">
    <source>
        <dbReference type="SAM" id="MobiDB-lite"/>
    </source>
</evidence>
<feature type="compositionally biased region" description="Low complexity" evidence="5">
    <location>
        <begin position="12"/>
        <end position="24"/>
    </location>
</feature>
<dbReference type="PROSITE" id="PS50089">
    <property type="entry name" value="ZF_RING_2"/>
    <property type="match status" value="1"/>
</dbReference>
<gene>
    <name evidence="7" type="ORF">EAE98_002638</name>
</gene>
<evidence type="ECO:0000313" key="8">
    <source>
        <dbReference type="Proteomes" id="UP000783213"/>
    </source>
</evidence>
<keyword evidence="2 4" id="KW-0863">Zinc-finger</keyword>
<evidence type="ECO:0000259" key="6">
    <source>
        <dbReference type="PROSITE" id="PS50089"/>
    </source>
</evidence>